<keyword evidence="1 3" id="KW-0732">Signal</keyword>
<reference evidence="5 6" key="1">
    <citation type="journal article" date="2015" name="Environ. Microbiol.">
        <title>Metagenome sequence of Elaphomyces granulatus from sporocarp tissue reveals Ascomycota ectomycorrhizal fingerprints of genome expansion and a Proteobacteria-rich microbiome.</title>
        <authorList>
            <person name="Quandt C.A."/>
            <person name="Kohler A."/>
            <person name="Hesse C.N."/>
            <person name="Sharpton T.J."/>
            <person name="Martin F."/>
            <person name="Spatafora J.W."/>
        </authorList>
    </citation>
    <scope>NUCLEOTIDE SEQUENCE [LARGE SCALE GENOMIC DNA]</scope>
    <source>
        <strain evidence="5 6">OSC145934</strain>
    </source>
</reference>
<dbReference type="OrthoDB" id="5316007at2759"/>
<organism evidence="5 6">
    <name type="scientific">Elaphomyces granulatus</name>
    <dbReference type="NCBI Taxonomy" id="519963"/>
    <lineage>
        <taxon>Eukaryota</taxon>
        <taxon>Fungi</taxon>
        <taxon>Dikarya</taxon>
        <taxon>Ascomycota</taxon>
        <taxon>Pezizomycotina</taxon>
        <taxon>Eurotiomycetes</taxon>
        <taxon>Eurotiomycetidae</taxon>
        <taxon>Eurotiales</taxon>
        <taxon>Elaphomycetaceae</taxon>
        <taxon>Elaphomyces</taxon>
    </lineage>
</organism>
<dbReference type="Proteomes" id="UP000243515">
    <property type="component" value="Unassembled WGS sequence"/>
</dbReference>
<evidence type="ECO:0000259" key="4">
    <source>
        <dbReference type="Pfam" id="PF10342"/>
    </source>
</evidence>
<dbReference type="Pfam" id="PF10342">
    <property type="entry name" value="Kre9_KNH"/>
    <property type="match status" value="1"/>
</dbReference>
<feature type="chain" id="PRO_5012692064" description="Yeast cell wall synthesis Kre9/Knh1-like N-terminal domain-containing protein" evidence="3">
    <location>
        <begin position="19"/>
        <end position="207"/>
    </location>
</feature>
<dbReference type="PANTHER" id="PTHR35185">
    <property type="entry name" value="SERINE/THREONINE-RICH PROTEIN ADG2-RELATED"/>
    <property type="match status" value="1"/>
</dbReference>
<feature type="region of interest" description="Disordered" evidence="2">
    <location>
        <begin position="78"/>
        <end position="101"/>
    </location>
</feature>
<dbReference type="AlphaFoldDB" id="A0A232LP45"/>
<feature type="signal peptide" evidence="3">
    <location>
        <begin position="1"/>
        <end position="18"/>
    </location>
</feature>
<feature type="domain" description="Yeast cell wall synthesis Kre9/Knh1-like N-terminal" evidence="4">
    <location>
        <begin position="23"/>
        <end position="115"/>
    </location>
</feature>
<keyword evidence="6" id="KW-1185">Reference proteome</keyword>
<evidence type="ECO:0000313" key="5">
    <source>
        <dbReference type="EMBL" id="OXV05919.1"/>
    </source>
</evidence>
<evidence type="ECO:0000256" key="1">
    <source>
        <dbReference type="ARBA" id="ARBA00022729"/>
    </source>
</evidence>
<comment type="caution">
    <text evidence="5">The sequence shown here is derived from an EMBL/GenBank/DDBJ whole genome shotgun (WGS) entry which is preliminary data.</text>
</comment>
<dbReference type="EMBL" id="NPHW01006308">
    <property type="protein sequence ID" value="OXV05919.1"/>
    <property type="molecule type" value="Genomic_DNA"/>
</dbReference>
<dbReference type="InterPro" id="IPR018466">
    <property type="entry name" value="Kre9/Knh1-like_N"/>
</dbReference>
<evidence type="ECO:0000256" key="2">
    <source>
        <dbReference type="SAM" id="MobiDB-lite"/>
    </source>
</evidence>
<protein>
    <recommendedName>
        <fullName evidence="4">Yeast cell wall synthesis Kre9/Knh1-like N-terminal domain-containing protein</fullName>
    </recommendedName>
</protein>
<proteinExistence type="predicted"/>
<dbReference type="PANTHER" id="PTHR35185:SF1">
    <property type="entry name" value="UPF0619 GPI-ANCHORED MEMBRANE PROTEIN C1322.10"/>
    <property type="match status" value="1"/>
</dbReference>
<evidence type="ECO:0000313" key="6">
    <source>
        <dbReference type="Proteomes" id="UP000243515"/>
    </source>
</evidence>
<feature type="region of interest" description="Disordered" evidence="2">
    <location>
        <begin position="118"/>
        <end position="186"/>
    </location>
</feature>
<evidence type="ECO:0000256" key="3">
    <source>
        <dbReference type="SAM" id="SignalP"/>
    </source>
</evidence>
<accession>A0A232LP45</accession>
<gene>
    <name evidence="5" type="ORF">Egran_06315</name>
</gene>
<dbReference type="InterPro" id="IPR052479">
    <property type="entry name" value="GPI-anchor_Adhesion_Reg"/>
</dbReference>
<sequence>MQFAITGCLIALAASVAALQVNSPAIGAVLDLSKSNAVTWSTVNTDPSSFNIVLVNNHVNPSFKLAIASNVQSSSGSFTVSPQSGVSPGDGYQFNLESTDPKNTGILAQSQQFTVASSGSATSGGSASSASSTSSASAASDSAGSSATSVSSLPTPVSATPGSSTKASTPASSSSNPSAPKSSGGAAKLPVVAGAGSILMGLFALVL</sequence>
<name>A0A232LP45_9EURO</name>